<name>A0A7W3MXH9_9ACTN</name>
<sequence length="140" mass="15247">MDAVTADQPGPEQDAREELAEFHAGYTAPWLAWAVYQRDPALVAELLEPLDVQSLRALAVVLASQIPRPRTRPDDGVVDEIAVRRAADGDVGPLTRAERAAAVRLMHRRGASWTEIETTLRVSGATISRLVGLKTERKAG</sequence>
<evidence type="ECO:0000313" key="2">
    <source>
        <dbReference type="Proteomes" id="UP000539313"/>
    </source>
</evidence>
<dbReference type="AlphaFoldDB" id="A0A7W3MXH9"/>
<organism evidence="1 2">
    <name type="scientific">Thermomonospora cellulosilytica</name>
    <dbReference type="NCBI Taxonomy" id="1411118"/>
    <lineage>
        <taxon>Bacteria</taxon>
        <taxon>Bacillati</taxon>
        <taxon>Actinomycetota</taxon>
        <taxon>Actinomycetes</taxon>
        <taxon>Streptosporangiales</taxon>
        <taxon>Thermomonosporaceae</taxon>
        <taxon>Thermomonospora</taxon>
    </lineage>
</organism>
<dbReference type="EMBL" id="JACJII010000001">
    <property type="protein sequence ID" value="MBA9003686.1"/>
    <property type="molecule type" value="Genomic_DNA"/>
</dbReference>
<accession>A0A7W3MXH9</accession>
<dbReference type="Proteomes" id="UP000539313">
    <property type="component" value="Unassembled WGS sequence"/>
</dbReference>
<reference evidence="1 2" key="1">
    <citation type="submission" date="2020-08" db="EMBL/GenBank/DDBJ databases">
        <title>Sequencing the genomes of 1000 actinobacteria strains.</title>
        <authorList>
            <person name="Klenk H.-P."/>
        </authorList>
    </citation>
    <scope>NUCLEOTIDE SEQUENCE [LARGE SCALE GENOMIC DNA]</scope>
    <source>
        <strain evidence="1 2">DSM 45823</strain>
    </source>
</reference>
<evidence type="ECO:0000313" key="1">
    <source>
        <dbReference type="EMBL" id="MBA9003686.1"/>
    </source>
</evidence>
<gene>
    <name evidence="1" type="ORF">HNR21_002568</name>
</gene>
<proteinExistence type="predicted"/>
<comment type="caution">
    <text evidence="1">The sequence shown here is derived from an EMBL/GenBank/DDBJ whole genome shotgun (WGS) entry which is preliminary data.</text>
</comment>
<protein>
    <submittedName>
        <fullName evidence="1">Uncharacterized protein</fullName>
    </submittedName>
</protein>
<keyword evidence="2" id="KW-1185">Reference proteome</keyword>
<dbReference type="RefSeq" id="WP_182705369.1">
    <property type="nucleotide sequence ID" value="NZ_JACJII010000001.1"/>
</dbReference>